<feature type="chain" id="PRO_5016818776" evidence="2">
    <location>
        <begin position="36"/>
        <end position="349"/>
    </location>
</feature>
<keyword evidence="4" id="KW-1185">Reference proteome</keyword>
<accession>A0A371BC76</accession>
<sequence>MAHTFVFAPAKCAKWALRLSAVCGAAWLLSAAAVAQPVQLKLSYFGPDKAQTFQAGIKPFVDAVNAEGKGVVSIVIYADGALGKSIAEQPALIQKEVADIAWVVPGQTPYRFPDDEIFQLPGLARDVREGTLAYTRLVAAGRLRGYQDYFVVGAYVTSPAFIHTRKPVASIAALRGLKIRANNAIEAEALERLGVIATVMPVSQVATAIKHGAIDGAVVALPGLFDFGIADVATHHFHLAGGGAPVAMLMNRKKFAALPDAAKHIIHKYSGEWAAAHWIEAIAESEKQGLAVLRSDPKRVFTEPSQHDLDTASRAVRSLIDGWAAANTRNRDLLRHFEADLSVIRSTVR</sequence>
<organism evidence="3 4">
    <name type="scientific">Undibacter mobilis</name>
    <dbReference type="NCBI Taxonomy" id="2292256"/>
    <lineage>
        <taxon>Bacteria</taxon>
        <taxon>Pseudomonadati</taxon>
        <taxon>Pseudomonadota</taxon>
        <taxon>Alphaproteobacteria</taxon>
        <taxon>Hyphomicrobiales</taxon>
        <taxon>Nitrobacteraceae</taxon>
        <taxon>Undibacter</taxon>
    </lineage>
</organism>
<dbReference type="EMBL" id="QRGO01000001">
    <property type="protein sequence ID" value="RDV04961.1"/>
    <property type="molecule type" value="Genomic_DNA"/>
</dbReference>
<keyword evidence="1 2" id="KW-0732">Signal</keyword>
<dbReference type="Pfam" id="PF03480">
    <property type="entry name" value="DctP"/>
    <property type="match status" value="1"/>
</dbReference>
<dbReference type="PANTHER" id="PTHR33376:SF15">
    <property type="entry name" value="BLL6794 PROTEIN"/>
    <property type="match status" value="1"/>
</dbReference>
<dbReference type="InterPro" id="IPR018389">
    <property type="entry name" value="DctP_fam"/>
</dbReference>
<evidence type="ECO:0000256" key="1">
    <source>
        <dbReference type="ARBA" id="ARBA00022729"/>
    </source>
</evidence>
<feature type="signal peptide" evidence="2">
    <location>
        <begin position="1"/>
        <end position="35"/>
    </location>
</feature>
<dbReference type="PANTHER" id="PTHR33376">
    <property type="match status" value="1"/>
</dbReference>
<dbReference type="Gene3D" id="3.40.190.170">
    <property type="entry name" value="Bacterial extracellular solute-binding protein, family 7"/>
    <property type="match status" value="1"/>
</dbReference>
<evidence type="ECO:0000313" key="4">
    <source>
        <dbReference type="Proteomes" id="UP000263993"/>
    </source>
</evidence>
<name>A0A371BC76_9BRAD</name>
<protein>
    <submittedName>
        <fullName evidence="3">C4-dicarboxylate ABC transporter substrate-binding protein</fullName>
    </submittedName>
</protein>
<gene>
    <name evidence="3" type="ORF">DXH78_10545</name>
</gene>
<comment type="caution">
    <text evidence="3">The sequence shown here is derived from an EMBL/GenBank/DDBJ whole genome shotgun (WGS) entry which is preliminary data.</text>
</comment>
<dbReference type="AlphaFoldDB" id="A0A371BC76"/>
<dbReference type="InterPro" id="IPR038404">
    <property type="entry name" value="TRAP_DctP_sf"/>
</dbReference>
<dbReference type="Proteomes" id="UP000263993">
    <property type="component" value="Unassembled WGS sequence"/>
</dbReference>
<dbReference type="GO" id="GO:0055085">
    <property type="term" value="P:transmembrane transport"/>
    <property type="evidence" value="ECO:0007669"/>
    <property type="project" value="InterPro"/>
</dbReference>
<evidence type="ECO:0000313" key="3">
    <source>
        <dbReference type="EMBL" id="RDV04961.1"/>
    </source>
</evidence>
<reference evidence="4" key="1">
    <citation type="submission" date="2018-08" db="EMBL/GenBank/DDBJ databases">
        <authorList>
            <person name="Kim S.-J."/>
            <person name="Jung G.-Y."/>
        </authorList>
    </citation>
    <scope>NUCLEOTIDE SEQUENCE [LARGE SCALE GENOMIC DNA]</scope>
    <source>
        <strain evidence="4">GY_H</strain>
    </source>
</reference>
<evidence type="ECO:0000256" key="2">
    <source>
        <dbReference type="SAM" id="SignalP"/>
    </source>
</evidence>
<dbReference type="NCBIfam" id="NF037995">
    <property type="entry name" value="TRAP_S1"/>
    <property type="match status" value="1"/>
</dbReference>
<proteinExistence type="predicted"/>